<dbReference type="GO" id="GO:0005524">
    <property type="term" value="F:ATP binding"/>
    <property type="evidence" value="ECO:0007669"/>
    <property type="project" value="UniProtKB-KW"/>
</dbReference>
<dbReference type="InterPro" id="IPR036640">
    <property type="entry name" value="ABC1_TM_sf"/>
</dbReference>
<dbReference type="PROSITE" id="PS50893">
    <property type="entry name" value="ABC_TRANSPORTER_2"/>
    <property type="match status" value="1"/>
</dbReference>
<evidence type="ECO:0000313" key="15">
    <source>
        <dbReference type="Proteomes" id="UP000602087"/>
    </source>
</evidence>
<dbReference type="AlphaFoldDB" id="A0A934M6U8"/>
<dbReference type="InterPro" id="IPR017871">
    <property type="entry name" value="ABC_transporter-like_CS"/>
</dbReference>
<evidence type="ECO:0000256" key="3">
    <source>
        <dbReference type="ARBA" id="ARBA00022475"/>
    </source>
</evidence>
<keyword evidence="15" id="KW-1185">Reference proteome</keyword>
<keyword evidence="9 11" id="KW-0472">Membrane</keyword>
<organism evidence="14 15">
    <name type="scientific">Sanguibacter suaedae</name>
    <dbReference type="NCBI Taxonomy" id="2795737"/>
    <lineage>
        <taxon>Bacteria</taxon>
        <taxon>Bacillati</taxon>
        <taxon>Actinomycetota</taxon>
        <taxon>Actinomycetes</taxon>
        <taxon>Micrococcales</taxon>
        <taxon>Sanguibacteraceae</taxon>
        <taxon>Sanguibacter</taxon>
    </lineage>
</organism>
<sequence>MTRTRTPVEEWYDGTHPVRTTVRLFSDQRWRILGAALAYAVKHSPVWVMPVLTAEVIDIVVEERPLSELWFVAAFMTVIIAQNLPLTAVYVRFLSHSVRTVETNLRMSLARRLQELSIGYHRRTSAGVLQAKIVRDVENVVESSRQTFDSSMGAITTLAGALVLTAVRTPEFLPVFLLAVPASAALVVTMRKRMVSRNADFRRQVEAMSARVSEMTHLIPITRAHALEHRELDRLDSTLLGVREAGIRLDVLNGRFGALAWITFQLLSVACLVGAAWAAYTGLFDLTPGDVVMLSAYFVQLTGSVTVLMTLAPIITKGLESIRSMGDVLSEQDLERNEGKEQVTEVRGAVRFEHVAFRYDDATAPAIEDLTLDVRAGETIALVGPSGSGKSTVLNMVIGFLAPTSGRILVDGHDMAGLDLRTYRRHLAVVPQESLLFEGTVRDNVTYGDHDLPDDVVRTALDDANALGFVDEMGGLDAVIGERGSRLSGGQRQRIAIARALIRNPRVLVLDEATSALDATSERLVQGALERLMAGRTTFVVAHRLSTIRGADRIAVMEAGRVVEVGSHGELVAAGGAYATLQT</sequence>
<dbReference type="SUPFAM" id="SSF90123">
    <property type="entry name" value="ABC transporter transmembrane region"/>
    <property type="match status" value="1"/>
</dbReference>
<dbReference type="PANTHER" id="PTHR24221">
    <property type="entry name" value="ATP-BINDING CASSETTE SUB-FAMILY B"/>
    <property type="match status" value="1"/>
</dbReference>
<dbReference type="PROSITE" id="PS00211">
    <property type="entry name" value="ABC_TRANSPORTER_1"/>
    <property type="match status" value="1"/>
</dbReference>
<feature type="domain" description="ABC transmembrane type-1" evidence="13">
    <location>
        <begin position="48"/>
        <end position="317"/>
    </location>
</feature>
<keyword evidence="8 11" id="KW-1133">Transmembrane helix</keyword>
<dbReference type="GO" id="GO:0016887">
    <property type="term" value="F:ATP hydrolysis activity"/>
    <property type="evidence" value="ECO:0007669"/>
    <property type="project" value="InterPro"/>
</dbReference>
<gene>
    <name evidence="14" type="ORF">JAV76_06480</name>
</gene>
<dbReference type="EMBL" id="JAEINH010000004">
    <property type="protein sequence ID" value="MBI9114657.1"/>
    <property type="molecule type" value="Genomic_DNA"/>
</dbReference>
<feature type="transmembrane region" description="Helical" evidence="11">
    <location>
        <begin position="258"/>
        <end position="280"/>
    </location>
</feature>
<dbReference type="PANTHER" id="PTHR24221:SF654">
    <property type="entry name" value="ATP-BINDING CASSETTE SUB-FAMILY B MEMBER 6"/>
    <property type="match status" value="1"/>
</dbReference>
<evidence type="ECO:0000259" key="13">
    <source>
        <dbReference type="PROSITE" id="PS50929"/>
    </source>
</evidence>
<dbReference type="InterPro" id="IPR011527">
    <property type="entry name" value="ABC1_TM_dom"/>
</dbReference>
<evidence type="ECO:0000256" key="4">
    <source>
        <dbReference type="ARBA" id="ARBA00022519"/>
    </source>
</evidence>
<dbReference type="InterPro" id="IPR039421">
    <property type="entry name" value="Type_1_exporter"/>
</dbReference>
<feature type="transmembrane region" description="Helical" evidence="11">
    <location>
        <begin position="69"/>
        <end position="91"/>
    </location>
</feature>
<dbReference type="SUPFAM" id="SSF52540">
    <property type="entry name" value="P-loop containing nucleoside triphosphate hydrolases"/>
    <property type="match status" value="1"/>
</dbReference>
<dbReference type="FunFam" id="3.40.50.300:FF:000221">
    <property type="entry name" value="Multidrug ABC transporter ATP-binding protein"/>
    <property type="match status" value="1"/>
</dbReference>
<evidence type="ECO:0000256" key="7">
    <source>
        <dbReference type="ARBA" id="ARBA00022840"/>
    </source>
</evidence>
<reference evidence="14" key="1">
    <citation type="submission" date="2020-12" db="EMBL/GenBank/DDBJ databases">
        <title>Sanguibacter suaedae sp. nov., isolated from Suaeda aralocaspica.</title>
        <authorList>
            <person name="Ma Q."/>
        </authorList>
    </citation>
    <scope>NUCLEOTIDE SEQUENCE</scope>
    <source>
        <strain evidence="14">YZGR15</strain>
    </source>
</reference>
<evidence type="ECO:0000313" key="14">
    <source>
        <dbReference type="EMBL" id="MBI9114657.1"/>
    </source>
</evidence>
<evidence type="ECO:0000259" key="12">
    <source>
        <dbReference type="PROSITE" id="PS50893"/>
    </source>
</evidence>
<evidence type="ECO:0000256" key="2">
    <source>
        <dbReference type="ARBA" id="ARBA00022448"/>
    </source>
</evidence>
<accession>A0A934M6U8</accession>
<dbReference type="SMART" id="SM00382">
    <property type="entry name" value="AAA"/>
    <property type="match status" value="1"/>
</dbReference>
<dbReference type="GO" id="GO:0034040">
    <property type="term" value="F:ATPase-coupled lipid transmembrane transporter activity"/>
    <property type="evidence" value="ECO:0007669"/>
    <property type="project" value="TreeGrafter"/>
</dbReference>
<proteinExistence type="inferred from homology"/>
<dbReference type="Gene3D" id="1.20.1560.10">
    <property type="entry name" value="ABC transporter type 1, transmembrane domain"/>
    <property type="match status" value="1"/>
</dbReference>
<dbReference type="GO" id="GO:0140359">
    <property type="term" value="F:ABC-type transporter activity"/>
    <property type="evidence" value="ECO:0007669"/>
    <property type="project" value="InterPro"/>
</dbReference>
<dbReference type="InterPro" id="IPR003439">
    <property type="entry name" value="ABC_transporter-like_ATP-bd"/>
</dbReference>
<feature type="domain" description="ABC transporter" evidence="12">
    <location>
        <begin position="350"/>
        <end position="583"/>
    </location>
</feature>
<evidence type="ECO:0000256" key="8">
    <source>
        <dbReference type="ARBA" id="ARBA00022989"/>
    </source>
</evidence>
<evidence type="ECO:0000256" key="5">
    <source>
        <dbReference type="ARBA" id="ARBA00022692"/>
    </source>
</evidence>
<keyword evidence="6" id="KW-0547">Nucleotide-binding</keyword>
<protein>
    <submittedName>
        <fullName evidence="14">ABC transporter ATP-binding protein</fullName>
    </submittedName>
</protein>
<dbReference type="RefSeq" id="WP_198733214.1">
    <property type="nucleotide sequence ID" value="NZ_JAEINH010000004.1"/>
</dbReference>
<dbReference type="PROSITE" id="PS50929">
    <property type="entry name" value="ABC_TM1F"/>
    <property type="match status" value="1"/>
</dbReference>
<dbReference type="GO" id="GO:0005886">
    <property type="term" value="C:plasma membrane"/>
    <property type="evidence" value="ECO:0007669"/>
    <property type="project" value="UniProtKB-SubCell"/>
</dbReference>
<dbReference type="Gene3D" id="3.40.50.300">
    <property type="entry name" value="P-loop containing nucleotide triphosphate hydrolases"/>
    <property type="match status" value="1"/>
</dbReference>
<comment type="similarity">
    <text evidence="10">Belongs to the ABC transporter superfamily. Siderophore-Fe(3+) uptake transporter (SIUT) (TC 3.A.1.21) family.</text>
</comment>
<keyword evidence="7 14" id="KW-0067">ATP-binding</keyword>
<evidence type="ECO:0000256" key="9">
    <source>
        <dbReference type="ARBA" id="ARBA00023136"/>
    </source>
</evidence>
<dbReference type="InterPro" id="IPR027417">
    <property type="entry name" value="P-loop_NTPase"/>
</dbReference>
<evidence type="ECO:0000256" key="1">
    <source>
        <dbReference type="ARBA" id="ARBA00004429"/>
    </source>
</evidence>
<keyword evidence="5 11" id="KW-0812">Transmembrane</keyword>
<feature type="transmembrane region" description="Helical" evidence="11">
    <location>
        <begin position="172"/>
        <end position="190"/>
    </location>
</feature>
<keyword evidence="3" id="KW-1003">Cell membrane</keyword>
<dbReference type="Proteomes" id="UP000602087">
    <property type="component" value="Unassembled WGS sequence"/>
</dbReference>
<dbReference type="Pfam" id="PF00005">
    <property type="entry name" value="ABC_tran"/>
    <property type="match status" value="1"/>
</dbReference>
<dbReference type="CDD" id="cd07346">
    <property type="entry name" value="ABC_6TM_exporters"/>
    <property type="match status" value="1"/>
</dbReference>
<evidence type="ECO:0000256" key="11">
    <source>
        <dbReference type="SAM" id="Phobius"/>
    </source>
</evidence>
<evidence type="ECO:0000256" key="10">
    <source>
        <dbReference type="ARBA" id="ARBA00023455"/>
    </source>
</evidence>
<evidence type="ECO:0000256" key="6">
    <source>
        <dbReference type="ARBA" id="ARBA00022741"/>
    </source>
</evidence>
<dbReference type="InterPro" id="IPR003593">
    <property type="entry name" value="AAA+_ATPase"/>
</dbReference>
<name>A0A934M6U8_9MICO</name>
<dbReference type="Pfam" id="PF00664">
    <property type="entry name" value="ABC_membrane"/>
    <property type="match status" value="1"/>
</dbReference>
<keyword evidence="4" id="KW-0997">Cell inner membrane</keyword>
<feature type="transmembrane region" description="Helical" evidence="11">
    <location>
        <begin position="148"/>
        <end position="166"/>
    </location>
</feature>
<feature type="transmembrane region" description="Helical" evidence="11">
    <location>
        <begin position="292"/>
        <end position="315"/>
    </location>
</feature>
<comment type="subcellular location">
    <subcellularLocation>
        <location evidence="1">Cell inner membrane</location>
        <topology evidence="1">Multi-pass membrane protein</topology>
    </subcellularLocation>
</comment>
<keyword evidence="2" id="KW-0813">Transport</keyword>
<comment type="caution">
    <text evidence="14">The sequence shown here is derived from an EMBL/GenBank/DDBJ whole genome shotgun (WGS) entry which is preliminary data.</text>
</comment>